<evidence type="ECO:0000313" key="2">
    <source>
        <dbReference type="Proteomes" id="UP000054935"/>
    </source>
</evidence>
<reference evidence="1 2" key="1">
    <citation type="submission" date="2015-09" db="EMBL/GenBank/DDBJ databases">
        <authorList>
            <consortium name="Swine Surveillance"/>
        </authorList>
    </citation>
    <scope>NUCLEOTIDE SEQUENCE [LARGE SCALE GENOMIC DNA]</scope>
    <source>
        <strain evidence="1 2">CECT 7648</strain>
    </source>
</reference>
<dbReference type="InterPro" id="IPR027266">
    <property type="entry name" value="TrmE/GcvT-like"/>
</dbReference>
<evidence type="ECO:0000313" key="1">
    <source>
        <dbReference type="EMBL" id="CUH82141.1"/>
    </source>
</evidence>
<protein>
    <submittedName>
        <fullName evidence="1">Sarcosine oxidase, gamma subunit family</fullName>
    </submittedName>
</protein>
<sequence>MTDLSPITALGDAAPRQTSFGALTIQENAGLGLASLYLRKGQTAPAPFGMRLPEVSGAVQAGDYGAFWTGPGQWMIELPNRAEADVAALVLAEATEASVSEQTHGFVAFEITSKAGADPLEALLSKLIDIDTAALGPGRVVRTGLEHMTVFVIRRAEDRLAVLGMRSFAGALWHALETTCQRLESKT</sequence>
<name>A0A0P1GJY2_9RHOB</name>
<keyword evidence="2" id="KW-1185">Reference proteome</keyword>
<dbReference type="OrthoDB" id="7356349at2"/>
<dbReference type="AlphaFoldDB" id="A0A0P1GJY2"/>
<accession>A0A0P1GJY2</accession>
<gene>
    <name evidence="1" type="ORF">TRN7648_03828</name>
</gene>
<organism evidence="1 2">
    <name type="scientific">Tropicibacter naphthalenivorans</name>
    <dbReference type="NCBI Taxonomy" id="441103"/>
    <lineage>
        <taxon>Bacteria</taxon>
        <taxon>Pseudomonadati</taxon>
        <taxon>Pseudomonadota</taxon>
        <taxon>Alphaproteobacteria</taxon>
        <taxon>Rhodobacterales</taxon>
        <taxon>Roseobacteraceae</taxon>
        <taxon>Tropicibacter</taxon>
    </lineage>
</organism>
<proteinExistence type="predicted"/>
<dbReference type="Gene3D" id="3.30.1360.120">
    <property type="entry name" value="Probable tRNA modification gtpase trme, domain 1"/>
    <property type="match status" value="1"/>
</dbReference>
<dbReference type="RefSeq" id="WP_058249192.1">
    <property type="nucleotide sequence ID" value="NZ_CYSE01000011.1"/>
</dbReference>
<dbReference type="Proteomes" id="UP000054935">
    <property type="component" value="Unassembled WGS sequence"/>
</dbReference>
<dbReference type="STRING" id="441103.TRN7648_03828"/>
<dbReference type="EMBL" id="CYSE01000011">
    <property type="protein sequence ID" value="CUH82141.1"/>
    <property type="molecule type" value="Genomic_DNA"/>
</dbReference>